<dbReference type="Proteomes" id="UP000698028">
    <property type="component" value="Unassembled WGS sequence"/>
</dbReference>
<accession>A0ABS6V5F9</accession>
<dbReference type="PANTHER" id="PTHR43135:SF3">
    <property type="entry name" value="ALPHA-D-RIBOSE 1-METHYLPHOSPHONATE 5-TRIPHOSPHATE DIPHOSPHATASE"/>
    <property type="match status" value="1"/>
</dbReference>
<protein>
    <submittedName>
        <fullName evidence="2">Amidohydrolase family protein</fullName>
    </submittedName>
</protein>
<dbReference type="PANTHER" id="PTHR43135">
    <property type="entry name" value="ALPHA-D-RIBOSE 1-METHYLPHOSPHONATE 5-TRIPHOSPHATE DIPHOSPHATASE"/>
    <property type="match status" value="1"/>
</dbReference>
<evidence type="ECO:0000313" key="2">
    <source>
        <dbReference type="EMBL" id="MBW0144731.1"/>
    </source>
</evidence>
<sequence length="460" mass="49035">MIGLVTLALAGTAPDLVIRNARIVDVDSGTHVMGHVAIDAGKIVSVGDTASDTDGETTIVEAGGRYLIPGLWDTHVHSVTNWSWHAPAFLAYGITSVRNLHTSEAEGYALIRDIKAQGERGEAPRIIANGFIVGGEESEWGGMIKVLDAEDARAAVDAHIENGMDLIKVYHSMRAEQYRALIAYADERGLPVDGHLPGDIKTQEAVKLGQRTIEHGIEMSHGCSDWDKADALVAAAERPEVDGPSGPIEFAIMSRADNASRNEERCAAVAELMAEHGTVSVPTIVNTASRMALTAMATQGQENSLPRPLYERWMEMAASPLGRAVSELSASELQYYGRNIDYFRDAGVTVLAGTDVGNPFIAPGASLIRELEYLTEFGMTPREALASATTEPARVFEIEGLGCIAAGCIADLVLLDHDPLAEISNVRSIAGVVHSGTYKPKAELDAALAAALDKENSKGQ</sequence>
<name>A0ABS6V5F9_9SPHN</name>
<proteinExistence type="predicted"/>
<reference evidence="2 3" key="1">
    <citation type="submission" date="2021-07" db="EMBL/GenBank/DDBJ databases">
        <title>The draft genome sequence of Sphingomicrobium sp. B8.</title>
        <authorList>
            <person name="Mu L."/>
        </authorList>
    </citation>
    <scope>NUCLEOTIDE SEQUENCE [LARGE SCALE GENOMIC DNA]</scope>
    <source>
        <strain evidence="2 3">B8</strain>
    </source>
</reference>
<gene>
    <name evidence="2" type="ORF">KTQ36_05415</name>
</gene>
<keyword evidence="3" id="KW-1185">Reference proteome</keyword>
<evidence type="ECO:0000259" key="1">
    <source>
        <dbReference type="Pfam" id="PF01979"/>
    </source>
</evidence>
<evidence type="ECO:0000313" key="3">
    <source>
        <dbReference type="Proteomes" id="UP000698028"/>
    </source>
</evidence>
<dbReference type="InterPro" id="IPR006680">
    <property type="entry name" value="Amidohydro-rel"/>
</dbReference>
<dbReference type="RefSeq" id="WP_218632696.1">
    <property type="nucleotide sequence ID" value="NZ_JAHVAH010000001.1"/>
</dbReference>
<dbReference type="Pfam" id="PF01979">
    <property type="entry name" value="Amidohydro_1"/>
    <property type="match status" value="1"/>
</dbReference>
<organism evidence="2 3">
    <name type="scientific">Sphingomicrobium clamense</name>
    <dbReference type="NCBI Taxonomy" id="2851013"/>
    <lineage>
        <taxon>Bacteria</taxon>
        <taxon>Pseudomonadati</taxon>
        <taxon>Pseudomonadota</taxon>
        <taxon>Alphaproteobacteria</taxon>
        <taxon>Sphingomonadales</taxon>
        <taxon>Sphingomonadaceae</taxon>
        <taxon>Sphingomicrobium</taxon>
    </lineage>
</organism>
<dbReference type="InterPro" id="IPR051781">
    <property type="entry name" value="Metallo-dep_Hydrolase"/>
</dbReference>
<feature type="domain" description="Amidohydrolase-related" evidence="1">
    <location>
        <begin position="66"/>
        <end position="436"/>
    </location>
</feature>
<comment type="caution">
    <text evidence="2">The sequence shown here is derived from an EMBL/GenBank/DDBJ whole genome shotgun (WGS) entry which is preliminary data.</text>
</comment>
<dbReference type="EMBL" id="JAHVAH010000001">
    <property type="protein sequence ID" value="MBW0144731.1"/>
    <property type="molecule type" value="Genomic_DNA"/>
</dbReference>